<protein>
    <submittedName>
        <fullName evidence="5">Response regulator transcription factor</fullName>
    </submittedName>
</protein>
<comment type="caution">
    <text evidence="5">The sequence shown here is derived from an EMBL/GenBank/DDBJ whole genome shotgun (WGS) entry which is preliminary data.</text>
</comment>
<keyword evidence="3" id="KW-0804">Transcription</keyword>
<dbReference type="PRINTS" id="PR00038">
    <property type="entry name" value="HTHLUXR"/>
</dbReference>
<dbReference type="CDD" id="cd06170">
    <property type="entry name" value="LuxR_C_like"/>
    <property type="match status" value="1"/>
</dbReference>
<dbReference type="InterPro" id="IPR036388">
    <property type="entry name" value="WH-like_DNA-bd_sf"/>
</dbReference>
<dbReference type="PANTHER" id="PTHR44688">
    <property type="entry name" value="DNA-BINDING TRANSCRIPTIONAL ACTIVATOR DEVR_DOSR"/>
    <property type="match status" value="1"/>
</dbReference>
<evidence type="ECO:0000313" key="6">
    <source>
        <dbReference type="Proteomes" id="UP001199816"/>
    </source>
</evidence>
<dbReference type="Gene3D" id="1.10.10.10">
    <property type="entry name" value="Winged helix-like DNA-binding domain superfamily/Winged helix DNA-binding domain"/>
    <property type="match status" value="1"/>
</dbReference>
<evidence type="ECO:0000256" key="2">
    <source>
        <dbReference type="ARBA" id="ARBA00023125"/>
    </source>
</evidence>
<dbReference type="InterPro" id="IPR000792">
    <property type="entry name" value="Tscrpt_reg_LuxR_C"/>
</dbReference>
<dbReference type="RefSeq" id="WP_231008507.1">
    <property type="nucleotide sequence ID" value="NZ_JAJNEC010000007.1"/>
</dbReference>
<keyword evidence="1" id="KW-0805">Transcription regulation</keyword>
<gene>
    <name evidence="5" type="ORF">LQ567_24265</name>
</gene>
<evidence type="ECO:0000313" key="5">
    <source>
        <dbReference type="EMBL" id="MCD2425920.1"/>
    </source>
</evidence>
<dbReference type="Pfam" id="PF00196">
    <property type="entry name" value="GerE"/>
    <property type="match status" value="1"/>
</dbReference>
<dbReference type="Proteomes" id="UP001199816">
    <property type="component" value="Unassembled WGS sequence"/>
</dbReference>
<sequence>MSTLTLTNYDLAPECSAMLFKAFGKTMTIKNWTTVKHLSYHDDITLVISKTINDLPKFLFEQSSTMSSRTILISEQFSPATINRLLKRNLSSFIDYNDLTTDVLETALKACSMGNLFISKSILNLYKSAPYTEEIFTLSKRELEIIKLIGEELTTKEIASELYLSKRTVDTHRQNVMKKLNVKNNVGLIKTAILNNLIYNYLALMAILAP</sequence>
<reference evidence="5 6" key="1">
    <citation type="submission" date="2021-11" db="EMBL/GenBank/DDBJ databases">
        <title>Genomic of Niabella pedocola.</title>
        <authorList>
            <person name="Wu T."/>
        </authorList>
    </citation>
    <scope>NUCLEOTIDE SEQUENCE [LARGE SCALE GENOMIC DNA]</scope>
    <source>
        <strain evidence="5 6">JCM 31011</strain>
    </source>
</reference>
<evidence type="ECO:0000259" key="4">
    <source>
        <dbReference type="PROSITE" id="PS50043"/>
    </source>
</evidence>
<keyword evidence="2" id="KW-0238">DNA-binding</keyword>
<dbReference type="SMART" id="SM00421">
    <property type="entry name" value="HTH_LUXR"/>
    <property type="match status" value="1"/>
</dbReference>
<evidence type="ECO:0000256" key="3">
    <source>
        <dbReference type="ARBA" id="ARBA00023163"/>
    </source>
</evidence>
<dbReference type="PROSITE" id="PS50043">
    <property type="entry name" value="HTH_LUXR_2"/>
    <property type="match status" value="1"/>
</dbReference>
<name>A0ABS8PYG8_9BACT</name>
<proteinExistence type="predicted"/>
<evidence type="ECO:0000256" key="1">
    <source>
        <dbReference type="ARBA" id="ARBA00023015"/>
    </source>
</evidence>
<dbReference type="InterPro" id="IPR016032">
    <property type="entry name" value="Sig_transdc_resp-reg_C-effctor"/>
</dbReference>
<organism evidence="5 6">
    <name type="scientific">Niabella pedocola</name>
    <dbReference type="NCBI Taxonomy" id="1752077"/>
    <lineage>
        <taxon>Bacteria</taxon>
        <taxon>Pseudomonadati</taxon>
        <taxon>Bacteroidota</taxon>
        <taxon>Chitinophagia</taxon>
        <taxon>Chitinophagales</taxon>
        <taxon>Chitinophagaceae</taxon>
        <taxon>Niabella</taxon>
    </lineage>
</organism>
<dbReference type="EMBL" id="JAJNEC010000007">
    <property type="protein sequence ID" value="MCD2425920.1"/>
    <property type="molecule type" value="Genomic_DNA"/>
</dbReference>
<accession>A0ABS8PYG8</accession>
<keyword evidence="6" id="KW-1185">Reference proteome</keyword>
<dbReference type="PANTHER" id="PTHR44688:SF16">
    <property type="entry name" value="DNA-BINDING TRANSCRIPTIONAL ACTIVATOR DEVR_DOSR"/>
    <property type="match status" value="1"/>
</dbReference>
<dbReference type="SUPFAM" id="SSF46894">
    <property type="entry name" value="C-terminal effector domain of the bipartite response regulators"/>
    <property type="match status" value="1"/>
</dbReference>
<feature type="domain" description="HTH luxR-type" evidence="4">
    <location>
        <begin position="131"/>
        <end position="196"/>
    </location>
</feature>